<sequence length="78" mass="8260">MSNIIALNTALTKQPAIQVTNDLIQSVERISDAARRMGGLDMEAEVRAQALLDLFEAARLIQQAAAAVEAAVLARAAV</sequence>
<protein>
    <submittedName>
        <fullName evidence="1">Uncharacterized protein</fullName>
    </submittedName>
</protein>
<keyword evidence="2" id="KW-1185">Reference proteome</keyword>
<proteinExistence type="predicted"/>
<evidence type="ECO:0000313" key="2">
    <source>
        <dbReference type="Proteomes" id="UP000323142"/>
    </source>
</evidence>
<accession>A0A5B2VFQ4</accession>
<organism evidence="1 2">
    <name type="scientific">Salinarimonas soli</name>
    <dbReference type="NCBI Taxonomy" id="1638099"/>
    <lineage>
        <taxon>Bacteria</taxon>
        <taxon>Pseudomonadati</taxon>
        <taxon>Pseudomonadota</taxon>
        <taxon>Alphaproteobacteria</taxon>
        <taxon>Hyphomicrobiales</taxon>
        <taxon>Salinarimonadaceae</taxon>
        <taxon>Salinarimonas</taxon>
    </lineage>
</organism>
<evidence type="ECO:0000313" key="1">
    <source>
        <dbReference type="EMBL" id="KAA2237695.1"/>
    </source>
</evidence>
<reference evidence="1 2" key="2">
    <citation type="submission" date="2019-09" db="EMBL/GenBank/DDBJ databases">
        <authorList>
            <person name="Jin C."/>
        </authorList>
    </citation>
    <scope>NUCLEOTIDE SEQUENCE [LARGE SCALE GENOMIC DNA]</scope>
    <source>
        <strain evidence="1 2">BN140002</strain>
    </source>
</reference>
<comment type="caution">
    <text evidence="1">The sequence shown here is derived from an EMBL/GenBank/DDBJ whole genome shotgun (WGS) entry which is preliminary data.</text>
</comment>
<name>A0A5B2VFQ4_9HYPH</name>
<dbReference type="Proteomes" id="UP000323142">
    <property type="component" value="Unassembled WGS sequence"/>
</dbReference>
<dbReference type="AlphaFoldDB" id="A0A5B2VFQ4"/>
<reference evidence="1 2" key="1">
    <citation type="submission" date="2019-09" db="EMBL/GenBank/DDBJ databases">
        <title>Salinarimonas rosea gen. nov., sp. nov., a new member of the a-2 subgroup of the Proteobacteria.</title>
        <authorList>
            <person name="Liu J."/>
        </authorList>
    </citation>
    <scope>NUCLEOTIDE SEQUENCE [LARGE SCALE GENOMIC DNA]</scope>
    <source>
        <strain evidence="1 2">BN140002</strain>
    </source>
</reference>
<gene>
    <name evidence="1" type="ORF">F0L46_08425</name>
</gene>
<dbReference type="EMBL" id="VUOA01000018">
    <property type="protein sequence ID" value="KAA2237695.1"/>
    <property type="molecule type" value="Genomic_DNA"/>
</dbReference>
<dbReference type="RefSeq" id="WP_149816646.1">
    <property type="nucleotide sequence ID" value="NZ_VUOA01000018.1"/>
</dbReference>